<dbReference type="STRING" id="1346286.SAMN05444362_11443"/>
<name>A0A1M5GKE2_9BACT</name>
<organism evidence="1 2">
    <name type="scientific">Dysgonomonas macrotermitis</name>
    <dbReference type="NCBI Taxonomy" id="1346286"/>
    <lineage>
        <taxon>Bacteria</taxon>
        <taxon>Pseudomonadati</taxon>
        <taxon>Bacteroidota</taxon>
        <taxon>Bacteroidia</taxon>
        <taxon>Bacteroidales</taxon>
        <taxon>Dysgonomonadaceae</taxon>
        <taxon>Dysgonomonas</taxon>
    </lineage>
</organism>
<evidence type="ECO:0008006" key="3">
    <source>
        <dbReference type="Google" id="ProtNLM"/>
    </source>
</evidence>
<proteinExistence type="predicted"/>
<dbReference type="AlphaFoldDB" id="A0A1M5GKE2"/>
<dbReference type="OrthoDB" id="1121472at2"/>
<keyword evidence="2" id="KW-1185">Reference proteome</keyword>
<sequence length="146" mass="16389">MNNVLKRLAVLSVILILWGCAKEENVSSSVPYRQVEININTTLENSFDNPYYTKIYSSAGYAGVIVISYYASGVDLSLAAFDLCCPYEAPAKNILEKINTLQLQCPKCKSVYNIGDGSGRYESGPTTERLRKYYVNKDGTMYRIRN</sequence>
<reference evidence="2" key="1">
    <citation type="submission" date="2016-11" db="EMBL/GenBank/DDBJ databases">
        <authorList>
            <person name="Varghese N."/>
            <person name="Submissions S."/>
        </authorList>
    </citation>
    <scope>NUCLEOTIDE SEQUENCE [LARGE SCALE GENOMIC DNA]</scope>
    <source>
        <strain evidence="2">DSM 27370</strain>
    </source>
</reference>
<dbReference type="RefSeq" id="WP_062181743.1">
    <property type="nucleotide sequence ID" value="NZ_BBXL01000014.1"/>
</dbReference>
<evidence type="ECO:0000313" key="2">
    <source>
        <dbReference type="Proteomes" id="UP000184480"/>
    </source>
</evidence>
<evidence type="ECO:0000313" key="1">
    <source>
        <dbReference type="EMBL" id="SHG04163.1"/>
    </source>
</evidence>
<gene>
    <name evidence="1" type="ORF">SAMN05444362_11443</name>
</gene>
<accession>A0A1M5GKE2</accession>
<dbReference type="EMBL" id="FQUC01000014">
    <property type="protein sequence ID" value="SHG04163.1"/>
    <property type="molecule type" value="Genomic_DNA"/>
</dbReference>
<protein>
    <recommendedName>
        <fullName evidence="3">Rieske domain-containing protein</fullName>
    </recommendedName>
</protein>
<dbReference type="Proteomes" id="UP000184480">
    <property type="component" value="Unassembled WGS sequence"/>
</dbReference>